<comment type="cofactor">
    <cofactor evidence="1">
        <name>heme b</name>
        <dbReference type="ChEBI" id="CHEBI:60344"/>
    </cofactor>
</comment>
<dbReference type="Gene3D" id="1.20.120.1770">
    <property type="match status" value="1"/>
</dbReference>
<dbReference type="CDD" id="cd08760">
    <property type="entry name" value="Cyt_b561_FRRS1_like"/>
    <property type="match status" value="1"/>
</dbReference>
<dbReference type="AlphaFoldDB" id="A0A6A4I4W2"/>
<dbReference type="InterPro" id="IPR045150">
    <property type="entry name" value="CYB561D1/2"/>
</dbReference>
<feature type="domain" description="Cytochrome b561" evidence="12">
    <location>
        <begin position="1"/>
        <end position="193"/>
    </location>
</feature>
<keyword evidence="6" id="KW-0479">Metal-binding</keyword>
<comment type="subcellular location">
    <subcellularLocation>
        <location evidence="2">Membrane</location>
        <topology evidence="2">Multi-pass membrane protein</topology>
    </subcellularLocation>
</comment>
<keyword evidence="10 11" id="KW-0472">Membrane</keyword>
<keyword evidence="5 11" id="KW-0812">Transmembrane</keyword>
<dbReference type="PANTHER" id="PTHR15422">
    <property type="entry name" value="OS05G0565100 PROTEIN"/>
    <property type="match status" value="1"/>
</dbReference>
<dbReference type="GO" id="GO:0140575">
    <property type="term" value="F:transmembrane monodehydroascorbate reductase activity"/>
    <property type="evidence" value="ECO:0007669"/>
    <property type="project" value="InterPro"/>
</dbReference>
<feature type="transmembrane region" description="Helical" evidence="11">
    <location>
        <begin position="175"/>
        <end position="197"/>
    </location>
</feature>
<dbReference type="GO" id="GO:0020037">
    <property type="term" value="F:heme binding"/>
    <property type="evidence" value="ECO:0007669"/>
    <property type="project" value="TreeGrafter"/>
</dbReference>
<evidence type="ECO:0000256" key="5">
    <source>
        <dbReference type="ARBA" id="ARBA00022692"/>
    </source>
</evidence>
<organism evidence="13 14">
    <name type="scientific">Gymnopus androsaceus JB14</name>
    <dbReference type="NCBI Taxonomy" id="1447944"/>
    <lineage>
        <taxon>Eukaryota</taxon>
        <taxon>Fungi</taxon>
        <taxon>Dikarya</taxon>
        <taxon>Basidiomycota</taxon>
        <taxon>Agaricomycotina</taxon>
        <taxon>Agaricomycetes</taxon>
        <taxon>Agaricomycetidae</taxon>
        <taxon>Agaricales</taxon>
        <taxon>Marasmiineae</taxon>
        <taxon>Omphalotaceae</taxon>
        <taxon>Gymnopus</taxon>
    </lineage>
</organism>
<dbReference type="GO" id="GO:0046872">
    <property type="term" value="F:metal ion binding"/>
    <property type="evidence" value="ECO:0007669"/>
    <property type="project" value="UniProtKB-KW"/>
</dbReference>
<dbReference type="GO" id="GO:0016020">
    <property type="term" value="C:membrane"/>
    <property type="evidence" value="ECO:0007669"/>
    <property type="project" value="UniProtKB-SubCell"/>
</dbReference>
<evidence type="ECO:0000259" key="12">
    <source>
        <dbReference type="PROSITE" id="PS50939"/>
    </source>
</evidence>
<dbReference type="InterPro" id="IPR006593">
    <property type="entry name" value="Cyt_b561/ferric_Rdtase_TM"/>
</dbReference>
<keyword evidence="14" id="KW-1185">Reference proteome</keyword>
<evidence type="ECO:0000256" key="11">
    <source>
        <dbReference type="SAM" id="Phobius"/>
    </source>
</evidence>
<evidence type="ECO:0000256" key="8">
    <source>
        <dbReference type="ARBA" id="ARBA00022989"/>
    </source>
</evidence>
<feature type="transmembrane region" description="Helical" evidence="11">
    <location>
        <begin position="20"/>
        <end position="41"/>
    </location>
</feature>
<keyword evidence="3" id="KW-0813">Transport</keyword>
<keyword evidence="8 11" id="KW-1133">Transmembrane helix</keyword>
<dbReference type="Proteomes" id="UP000799118">
    <property type="component" value="Unassembled WGS sequence"/>
</dbReference>
<evidence type="ECO:0000256" key="4">
    <source>
        <dbReference type="ARBA" id="ARBA00022617"/>
    </source>
</evidence>
<feature type="transmembrane region" description="Helical" evidence="11">
    <location>
        <begin position="94"/>
        <end position="114"/>
    </location>
</feature>
<keyword evidence="4" id="KW-0349">Heme</keyword>
<evidence type="ECO:0000256" key="2">
    <source>
        <dbReference type="ARBA" id="ARBA00004141"/>
    </source>
</evidence>
<proteinExistence type="predicted"/>
<keyword evidence="7" id="KW-0249">Electron transport</keyword>
<accession>A0A6A4I4W2</accession>
<gene>
    <name evidence="13" type="ORF">BT96DRAFT_972467</name>
</gene>
<evidence type="ECO:0000256" key="6">
    <source>
        <dbReference type="ARBA" id="ARBA00022723"/>
    </source>
</evidence>
<keyword evidence="9" id="KW-0408">Iron</keyword>
<protein>
    <recommendedName>
        <fullName evidence="12">Cytochrome b561 domain-containing protein</fullName>
    </recommendedName>
</protein>
<sequence>MPHTPKGEGFDFHDKICIAHAVFACIAALITAPAALLIARYFRSRAWWFKAHLILQSLTVGCVFILFVLSTVAVSSGGHGTQFTGLKKDPHHDLGLSIFILLFMEAIFGIAAHYTSSKQSTTYGAFPTIRAKKSLLRHLHLWYGIVVAGALYAAIKSGITEWNEVSDSGTTVPNSVVTIYWVIFSLEITAYVVGWLLEAFHGKRDLSETEDLTEEKARTPSI</sequence>
<feature type="transmembrane region" description="Helical" evidence="11">
    <location>
        <begin position="53"/>
        <end position="74"/>
    </location>
</feature>
<evidence type="ECO:0000256" key="7">
    <source>
        <dbReference type="ARBA" id="ARBA00022982"/>
    </source>
</evidence>
<reference evidence="13" key="1">
    <citation type="journal article" date="2019" name="Environ. Microbiol.">
        <title>Fungal ecological strategies reflected in gene transcription - a case study of two litter decomposers.</title>
        <authorList>
            <person name="Barbi F."/>
            <person name="Kohler A."/>
            <person name="Barry K."/>
            <person name="Baskaran P."/>
            <person name="Daum C."/>
            <person name="Fauchery L."/>
            <person name="Ihrmark K."/>
            <person name="Kuo A."/>
            <person name="LaButti K."/>
            <person name="Lipzen A."/>
            <person name="Morin E."/>
            <person name="Grigoriev I.V."/>
            <person name="Henrissat B."/>
            <person name="Lindahl B."/>
            <person name="Martin F."/>
        </authorList>
    </citation>
    <scope>NUCLEOTIDE SEQUENCE</scope>
    <source>
        <strain evidence="13">JB14</strain>
    </source>
</reference>
<evidence type="ECO:0000256" key="9">
    <source>
        <dbReference type="ARBA" id="ARBA00023004"/>
    </source>
</evidence>
<name>A0A6A4I4W2_9AGAR</name>
<dbReference type="OrthoDB" id="19261at2759"/>
<feature type="transmembrane region" description="Helical" evidence="11">
    <location>
        <begin position="135"/>
        <end position="155"/>
    </location>
</feature>
<evidence type="ECO:0000313" key="13">
    <source>
        <dbReference type="EMBL" id="KAE9405556.1"/>
    </source>
</evidence>
<evidence type="ECO:0000256" key="10">
    <source>
        <dbReference type="ARBA" id="ARBA00023136"/>
    </source>
</evidence>
<dbReference type="PROSITE" id="PS50939">
    <property type="entry name" value="CYTOCHROME_B561"/>
    <property type="match status" value="1"/>
</dbReference>
<evidence type="ECO:0000256" key="3">
    <source>
        <dbReference type="ARBA" id="ARBA00022448"/>
    </source>
</evidence>
<dbReference type="PANTHER" id="PTHR15422:SF24">
    <property type="entry name" value="DOMON RELATED DOMAIN-CONTAINING PROTEIN"/>
    <property type="match status" value="1"/>
</dbReference>
<dbReference type="EMBL" id="ML769408">
    <property type="protein sequence ID" value="KAE9405556.1"/>
    <property type="molecule type" value="Genomic_DNA"/>
</dbReference>
<evidence type="ECO:0000313" key="14">
    <source>
        <dbReference type="Proteomes" id="UP000799118"/>
    </source>
</evidence>
<evidence type="ECO:0000256" key="1">
    <source>
        <dbReference type="ARBA" id="ARBA00001970"/>
    </source>
</evidence>